<feature type="domain" description="DUF7587" evidence="2">
    <location>
        <begin position="352"/>
        <end position="496"/>
    </location>
</feature>
<sequence length="638" mass="71757">MTGRWEADEAGVMLFRPAENVSPLESQLSRCSMSQELSFQSNKQPLSQISGNAIPYSRSDSPSTILGNSPVDHCIGNSPAIHGNPLYTSSESAFCGYASDRTDFLIDDPQTPCPVRTTSSTQQNFAGFKEKNKQTPTAVEQKNKNVVQRHRWTEQERQMLCILFRFYEDSADDLTKVFNKIFNLSLGKDKIKPMEDYIRRNGGSAFPFYGKLLSCTLDDPQDKYAAARKVIEEVASTIDVDLVRRKTESAQSSGGARRARSEYTRQRFAKLVKKAKFAQDEPLNIENLQARTQLRLGGMAISVGSSDEKVVSIEEDEDENEEANDDGNLPINAEVTPTSSEDPRSHQPYESSQLAFRVWDKDSYTPFDPERGFMAKAHSIWRGALLPPPAPGSDFFLFTSNSHLNREGNSSAFISVALSLIQALNYATNMLEPQFAVIDLSHHTLQREFKQTKASDNLRDLKRIGQAYWARYKGFAEIMIWGNIDIDAIIFHGSLTEVAATITKGSVGQLLFNWDDWAPKQYVYQLTTKLKARDITLNHDIARAIGEFGKAMGLAGEKAALQHIIEFIQVYIDGWSIHFSDDIHTRASIATSFATTLNHLSFHVQEVIQAFITGLERGLENVEYWSRRSPRSNRRRST</sequence>
<protein>
    <recommendedName>
        <fullName evidence="2">DUF7587 domain-containing protein</fullName>
    </recommendedName>
</protein>
<dbReference type="EMBL" id="WVTA01000001">
    <property type="protein sequence ID" value="KAK3217513.1"/>
    <property type="molecule type" value="Genomic_DNA"/>
</dbReference>
<evidence type="ECO:0000313" key="4">
    <source>
        <dbReference type="Proteomes" id="UP001280581"/>
    </source>
</evidence>
<feature type="region of interest" description="Disordered" evidence="1">
    <location>
        <begin position="307"/>
        <end position="352"/>
    </location>
</feature>
<evidence type="ECO:0000259" key="2">
    <source>
        <dbReference type="Pfam" id="PF24494"/>
    </source>
</evidence>
<dbReference type="Proteomes" id="UP001280581">
    <property type="component" value="Unassembled WGS sequence"/>
</dbReference>
<proteinExistence type="predicted"/>
<accession>A0AAN6M7Z6</accession>
<dbReference type="Pfam" id="PF24494">
    <property type="entry name" value="DUF7587"/>
    <property type="match status" value="1"/>
</dbReference>
<dbReference type="AlphaFoldDB" id="A0AAN6M7Z6"/>
<organism evidence="3 4">
    <name type="scientific">Pseudopithomyces chartarum</name>
    <dbReference type="NCBI Taxonomy" id="1892770"/>
    <lineage>
        <taxon>Eukaryota</taxon>
        <taxon>Fungi</taxon>
        <taxon>Dikarya</taxon>
        <taxon>Ascomycota</taxon>
        <taxon>Pezizomycotina</taxon>
        <taxon>Dothideomycetes</taxon>
        <taxon>Pleosporomycetidae</taxon>
        <taxon>Pleosporales</taxon>
        <taxon>Massarineae</taxon>
        <taxon>Didymosphaeriaceae</taxon>
        <taxon>Pseudopithomyces</taxon>
    </lineage>
</organism>
<keyword evidence="4" id="KW-1185">Reference proteome</keyword>
<comment type="caution">
    <text evidence="3">The sequence shown here is derived from an EMBL/GenBank/DDBJ whole genome shotgun (WGS) entry which is preliminary data.</text>
</comment>
<evidence type="ECO:0000313" key="3">
    <source>
        <dbReference type="EMBL" id="KAK3217513.1"/>
    </source>
</evidence>
<dbReference type="InterPro" id="IPR056009">
    <property type="entry name" value="DUF7587"/>
</dbReference>
<reference evidence="3 4" key="1">
    <citation type="submission" date="2021-02" db="EMBL/GenBank/DDBJ databases">
        <title>Genome assembly of Pseudopithomyces chartarum.</title>
        <authorList>
            <person name="Jauregui R."/>
            <person name="Singh J."/>
            <person name="Voisey C."/>
        </authorList>
    </citation>
    <scope>NUCLEOTIDE SEQUENCE [LARGE SCALE GENOMIC DNA]</scope>
    <source>
        <strain evidence="3 4">AGR01</strain>
    </source>
</reference>
<evidence type="ECO:0000256" key="1">
    <source>
        <dbReference type="SAM" id="MobiDB-lite"/>
    </source>
</evidence>
<feature type="compositionally biased region" description="Acidic residues" evidence="1">
    <location>
        <begin position="313"/>
        <end position="325"/>
    </location>
</feature>
<name>A0AAN6M7Z6_9PLEO</name>
<gene>
    <name evidence="3" type="ORF">GRF29_1g3296672</name>
</gene>